<keyword evidence="3" id="KW-1185">Reference proteome</keyword>
<comment type="caution">
    <text evidence="2">The sequence shown here is derived from an EMBL/GenBank/DDBJ whole genome shotgun (WGS) entry which is preliminary data.</text>
</comment>
<organism evidence="2 3">
    <name type="scientific">Niastella vici</name>
    <dbReference type="NCBI Taxonomy" id="1703345"/>
    <lineage>
        <taxon>Bacteria</taxon>
        <taxon>Pseudomonadati</taxon>
        <taxon>Bacteroidota</taxon>
        <taxon>Chitinophagia</taxon>
        <taxon>Chitinophagales</taxon>
        <taxon>Chitinophagaceae</taxon>
        <taxon>Niastella</taxon>
    </lineage>
</organism>
<dbReference type="EMBL" id="LVYD01000001">
    <property type="protein sequence ID" value="OQP67181.1"/>
    <property type="molecule type" value="Genomic_DNA"/>
</dbReference>
<dbReference type="InterPro" id="IPR001387">
    <property type="entry name" value="Cro/C1-type_HTH"/>
</dbReference>
<accession>A0A1V9G950</accession>
<dbReference type="SUPFAM" id="SSF47413">
    <property type="entry name" value="lambda repressor-like DNA-binding domains"/>
    <property type="match status" value="1"/>
</dbReference>
<dbReference type="GO" id="GO:0003677">
    <property type="term" value="F:DNA binding"/>
    <property type="evidence" value="ECO:0007669"/>
    <property type="project" value="InterPro"/>
</dbReference>
<protein>
    <submittedName>
        <fullName evidence="2">Transcriptional regulator</fullName>
    </submittedName>
</protein>
<dbReference type="InterPro" id="IPR010982">
    <property type="entry name" value="Lambda_DNA-bd_dom_sf"/>
</dbReference>
<sequence>MSINPLPGKIHEGHNVKRLREILGIKQEVLADALGFNQQKISLLEQREYIDPAVLEEIAKVLKVPVEAIRNFSEDAVIFNIQNNSWHDNSANNNNYLCNINPIEKIIELYEALLKSEREKVALLEKMLEKK</sequence>
<dbReference type="AlphaFoldDB" id="A0A1V9G950"/>
<evidence type="ECO:0000259" key="1">
    <source>
        <dbReference type="PROSITE" id="PS50943"/>
    </source>
</evidence>
<dbReference type="STRING" id="1703345.A3860_02130"/>
<name>A0A1V9G950_9BACT</name>
<dbReference type="PROSITE" id="PS50943">
    <property type="entry name" value="HTH_CROC1"/>
    <property type="match status" value="1"/>
</dbReference>
<reference evidence="2 3" key="1">
    <citation type="submission" date="2016-03" db="EMBL/GenBank/DDBJ databases">
        <title>Niastella vici sp. nov., isolated from farmland soil.</title>
        <authorList>
            <person name="Chen L."/>
            <person name="Wang D."/>
            <person name="Yang S."/>
            <person name="Wang G."/>
        </authorList>
    </citation>
    <scope>NUCLEOTIDE SEQUENCE [LARGE SCALE GENOMIC DNA]</scope>
    <source>
        <strain evidence="2 3">DJ57</strain>
    </source>
</reference>
<dbReference type="Pfam" id="PF01381">
    <property type="entry name" value="HTH_3"/>
    <property type="match status" value="1"/>
</dbReference>
<feature type="domain" description="HTH cro/C1-type" evidence="1">
    <location>
        <begin position="16"/>
        <end position="69"/>
    </location>
</feature>
<dbReference type="CDD" id="cd00093">
    <property type="entry name" value="HTH_XRE"/>
    <property type="match status" value="1"/>
</dbReference>
<dbReference type="Proteomes" id="UP000192796">
    <property type="component" value="Unassembled WGS sequence"/>
</dbReference>
<evidence type="ECO:0000313" key="2">
    <source>
        <dbReference type="EMBL" id="OQP67181.1"/>
    </source>
</evidence>
<evidence type="ECO:0000313" key="3">
    <source>
        <dbReference type="Proteomes" id="UP000192796"/>
    </source>
</evidence>
<dbReference type="OrthoDB" id="674774at2"/>
<dbReference type="RefSeq" id="WP_081144876.1">
    <property type="nucleotide sequence ID" value="NZ_LVYD01000001.1"/>
</dbReference>
<proteinExistence type="predicted"/>
<gene>
    <name evidence="2" type="ORF">A3860_02130</name>
</gene>
<dbReference type="Gene3D" id="1.10.260.40">
    <property type="entry name" value="lambda repressor-like DNA-binding domains"/>
    <property type="match status" value="1"/>
</dbReference>
<dbReference type="SMART" id="SM00530">
    <property type="entry name" value="HTH_XRE"/>
    <property type="match status" value="1"/>
</dbReference>